<evidence type="ECO:0000256" key="1">
    <source>
        <dbReference type="SAM" id="MobiDB-lite"/>
    </source>
</evidence>
<reference evidence="2" key="1">
    <citation type="submission" date="2020-11" db="EMBL/GenBank/DDBJ databases">
        <authorList>
            <person name="Tran Van P."/>
        </authorList>
    </citation>
    <scope>NUCLEOTIDE SEQUENCE</scope>
</reference>
<accession>A0A7R9ECB1</accession>
<evidence type="ECO:0000313" key="2">
    <source>
        <dbReference type="EMBL" id="CAD7431314.1"/>
    </source>
</evidence>
<gene>
    <name evidence="2" type="ORF">TMSB3V08_LOCUS8053</name>
</gene>
<name>A0A7R9ECB1_9NEOP</name>
<feature type="region of interest" description="Disordered" evidence="1">
    <location>
        <begin position="247"/>
        <end position="271"/>
    </location>
</feature>
<dbReference type="EMBL" id="OB794907">
    <property type="protein sequence ID" value="CAD7431314.1"/>
    <property type="molecule type" value="Genomic_DNA"/>
</dbReference>
<feature type="region of interest" description="Disordered" evidence="1">
    <location>
        <begin position="47"/>
        <end position="97"/>
    </location>
</feature>
<sequence length="271" mass="30562">MEGDVKKEYIDSPVIKNFWLQIQRCQGGNRRGNTGIGTVELEEVNPHLRGGRMENHLGKAPASSPDRDSNLNLPVLSSRAQHDKRVSQLRHRGVEGGAPRTSLTNHHWVQRFSVLRVKYDNSYFTFFTEELPHNFLPWYCEGYIFNECGPHLARGLPFLKGLSVVIADPFSELKAAVRRICGRTRYPTAPAQHHTLTAKRASERASDWVAKLASARASERRARSVARALARSLAPVWPPPITTNSLARSLARSRAQSGRTLRRTREPSLKR</sequence>
<dbReference type="AlphaFoldDB" id="A0A7R9ECB1"/>
<proteinExistence type="predicted"/>
<organism evidence="2">
    <name type="scientific">Timema monikensis</name>
    <dbReference type="NCBI Taxonomy" id="170555"/>
    <lineage>
        <taxon>Eukaryota</taxon>
        <taxon>Metazoa</taxon>
        <taxon>Ecdysozoa</taxon>
        <taxon>Arthropoda</taxon>
        <taxon>Hexapoda</taxon>
        <taxon>Insecta</taxon>
        <taxon>Pterygota</taxon>
        <taxon>Neoptera</taxon>
        <taxon>Polyneoptera</taxon>
        <taxon>Phasmatodea</taxon>
        <taxon>Timematodea</taxon>
        <taxon>Timematoidea</taxon>
        <taxon>Timematidae</taxon>
        <taxon>Timema</taxon>
    </lineage>
</organism>
<protein>
    <submittedName>
        <fullName evidence="2">Uncharacterized protein</fullName>
    </submittedName>
</protein>